<evidence type="ECO:0000256" key="7">
    <source>
        <dbReference type="ARBA" id="ARBA00035257"/>
    </source>
</evidence>
<evidence type="ECO:0000313" key="12">
    <source>
        <dbReference type="EMBL" id="AOS84815.1"/>
    </source>
</evidence>
<evidence type="ECO:0000256" key="8">
    <source>
        <dbReference type="HAMAP-Rule" id="MF_01309"/>
    </source>
</evidence>
<dbReference type="HAMAP" id="MF_01309_B">
    <property type="entry name" value="Ribosomal_uS3_B"/>
    <property type="match status" value="1"/>
</dbReference>
<evidence type="ECO:0000256" key="10">
    <source>
        <dbReference type="SAM" id="MobiDB-lite"/>
    </source>
</evidence>
<evidence type="ECO:0000256" key="9">
    <source>
        <dbReference type="RuleBase" id="RU003624"/>
    </source>
</evidence>
<dbReference type="Gene3D" id="3.30.1140.32">
    <property type="entry name" value="Ribosomal protein S3, C-terminal domain"/>
    <property type="match status" value="1"/>
</dbReference>
<keyword evidence="5 8" id="KW-0687">Ribonucleoprotein</keyword>
<dbReference type="Proteomes" id="UP000095185">
    <property type="component" value="Chromosome"/>
</dbReference>
<dbReference type="OrthoDB" id="9806396at2"/>
<keyword evidence="2 8" id="KW-0699">rRNA-binding</keyword>
<evidence type="ECO:0000256" key="5">
    <source>
        <dbReference type="ARBA" id="ARBA00023274"/>
    </source>
</evidence>
<evidence type="ECO:0000256" key="2">
    <source>
        <dbReference type="ARBA" id="ARBA00022730"/>
    </source>
</evidence>
<dbReference type="KEGG" id="clz:BIU88_12170"/>
<dbReference type="PROSITE" id="PS00548">
    <property type="entry name" value="RIBOSOMAL_S3"/>
    <property type="match status" value="1"/>
</dbReference>
<dbReference type="GO" id="GO:0022627">
    <property type="term" value="C:cytosolic small ribosomal subunit"/>
    <property type="evidence" value="ECO:0007669"/>
    <property type="project" value="TreeGrafter"/>
</dbReference>
<dbReference type="Pfam" id="PF07650">
    <property type="entry name" value="KH_2"/>
    <property type="match status" value="1"/>
</dbReference>
<reference evidence="12" key="1">
    <citation type="submission" date="2016-09" db="EMBL/GenBank/DDBJ databases">
        <title>Genome sequence of Chlorobaculum limnaeum.</title>
        <authorList>
            <person name="Liu Z."/>
            <person name="Tank M."/>
            <person name="Bryant D.A."/>
        </authorList>
    </citation>
    <scope>NUCLEOTIDE SEQUENCE [LARGE SCALE GENOMIC DNA]</scope>
    <source>
        <strain evidence="12">DSM 1677</strain>
    </source>
</reference>
<dbReference type="PANTHER" id="PTHR11760">
    <property type="entry name" value="30S/40S RIBOSOMAL PROTEIN S3"/>
    <property type="match status" value="1"/>
</dbReference>
<dbReference type="InterPro" id="IPR004044">
    <property type="entry name" value="KH_dom_type_2"/>
</dbReference>
<dbReference type="SMART" id="SM00322">
    <property type="entry name" value="KH"/>
    <property type="match status" value="1"/>
</dbReference>
<dbReference type="AlphaFoldDB" id="A0A1D8D4F5"/>
<dbReference type="InterPro" id="IPR057258">
    <property type="entry name" value="Ribosomal_uS3"/>
</dbReference>
<comment type="similarity">
    <text evidence="1 8 9">Belongs to the universal ribosomal protein uS3 family.</text>
</comment>
<dbReference type="NCBIfam" id="TIGR01009">
    <property type="entry name" value="rpsC_bact"/>
    <property type="match status" value="1"/>
</dbReference>
<feature type="region of interest" description="Disordered" evidence="10">
    <location>
        <begin position="221"/>
        <end position="254"/>
    </location>
</feature>
<dbReference type="EMBL" id="CP017305">
    <property type="protein sequence ID" value="AOS84815.1"/>
    <property type="molecule type" value="Genomic_DNA"/>
</dbReference>
<dbReference type="PROSITE" id="PS50823">
    <property type="entry name" value="KH_TYPE_2"/>
    <property type="match status" value="1"/>
</dbReference>
<comment type="function">
    <text evidence="6 8">Binds the lower part of the 30S subunit head. Binds mRNA in the 70S ribosome, positioning it for translation.</text>
</comment>
<keyword evidence="13" id="KW-1185">Reference proteome</keyword>
<keyword evidence="3 8" id="KW-0694">RNA-binding</keyword>
<dbReference type="GO" id="GO:0003729">
    <property type="term" value="F:mRNA binding"/>
    <property type="evidence" value="ECO:0007669"/>
    <property type="project" value="UniProtKB-UniRule"/>
</dbReference>
<dbReference type="STRING" id="274537.BIU88_12170"/>
<organism evidence="12 13">
    <name type="scientific">Chlorobaculum limnaeum</name>
    <dbReference type="NCBI Taxonomy" id="274537"/>
    <lineage>
        <taxon>Bacteria</taxon>
        <taxon>Pseudomonadati</taxon>
        <taxon>Chlorobiota</taxon>
        <taxon>Chlorobiia</taxon>
        <taxon>Chlorobiales</taxon>
        <taxon>Chlorobiaceae</taxon>
        <taxon>Chlorobaculum</taxon>
    </lineage>
</organism>
<name>A0A1D8D4F5_CHLLM</name>
<evidence type="ECO:0000256" key="1">
    <source>
        <dbReference type="ARBA" id="ARBA00010761"/>
    </source>
</evidence>
<dbReference type="GO" id="GO:0019843">
    <property type="term" value="F:rRNA binding"/>
    <property type="evidence" value="ECO:0007669"/>
    <property type="project" value="UniProtKB-UniRule"/>
</dbReference>
<dbReference type="GO" id="GO:0006412">
    <property type="term" value="P:translation"/>
    <property type="evidence" value="ECO:0007669"/>
    <property type="project" value="UniProtKB-UniRule"/>
</dbReference>
<dbReference type="Gene3D" id="3.30.300.20">
    <property type="match status" value="1"/>
</dbReference>
<evidence type="ECO:0000256" key="4">
    <source>
        <dbReference type="ARBA" id="ARBA00022980"/>
    </source>
</evidence>
<feature type="compositionally biased region" description="Basic and acidic residues" evidence="10">
    <location>
        <begin position="221"/>
        <end position="243"/>
    </location>
</feature>
<accession>A0A1D8D4F5</accession>
<dbReference type="CDD" id="cd02412">
    <property type="entry name" value="KH-II_30S_S3"/>
    <property type="match status" value="1"/>
</dbReference>
<dbReference type="RefSeq" id="WP_069811002.1">
    <property type="nucleotide sequence ID" value="NZ_CP017305.1"/>
</dbReference>
<dbReference type="PANTHER" id="PTHR11760:SF19">
    <property type="entry name" value="SMALL RIBOSOMAL SUBUNIT PROTEIN US3C"/>
    <property type="match status" value="1"/>
</dbReference>
<gene>
    <name evidence="8" type="primary">rpsC</name>
    <name evidence="12" type="ORF">BIU88_12170</name>
</gene>
<dbReference type="Pfam" id="PF00189">
    <property type="entry name" value="Ribosomal_S3_C"/>
    <property type="match status" value="1"/>
</dbReference>
<dbReference type="SUPFAM" id="SSF54814">
    <property type="entry name" value="Prokaryotic type KH domain (KH-domain type II)"/>
    <property type="match status" value="1"/>
</dbReference>
<dbReference type="SUPFAM" id="SSF54821">
    <property type="entry name" value="Ribosomal protein S3 C-terminal domain"/>
    <property type="match status" value="1"/>
</dbReference>
<dbReference type="InterPro" id="IPR009019">
    <property type="entry name" value="KH_sf_prok-type"/>
</dbReference>
<feature type="domain" description="KH type-2" evidence="11">
    <location>
        <begin position="39"/>
        <end position="109"/>
    </location>
</feature>
<evidence type="ECO:0000259" key="11">
    <source>
        <dbReference type="PROSITE" id="PS50823"/>
    </source>
</evidence>
<protein>
    <recommendedName>
        <fullName evidence="7 8">Small ribosomal subunit protein uS3</fullName>
    </recommendedName>
</protein>
<proteinExistence type="inferred from homology"/>
<evidence type="ECO:0000256" key="6">
    <source>
        <dbReference type="ARBA" id="ARBA00024998"/>
    </source>
</evidence>
<dbReference type="InterPro" id="IPR036419">
    <property type="entry name" value="Ribosomal_S3_C_sf"/>
</dbReference>
<dbReference type="InterPro" id="IPR015946">
    <property type="entry name" value="KH_dom-like_a/b"/>
</dbReference>
<dbReference type="InterPro" id="IPR005704">
    <property type="entry name" value="Ribosomal_uS3_bac-typ"/>
</dbReference>
<evidence type="ECO:0000256" key="3">
    <source>
        <dbReference type="ARBA" id="ARBA00022884"/>
    </source>
</evidence>
<feature type="compositionally biased region" description="Basic residues" evidence="10">
    <location>
        <begin position="244"/>
        <end position="254"/>
    </location>
</feature>
<dbReference type="FunFam" id="3.30.300.20:FF:000001">
    <property type="entry name" value="30S ribosomal protein S3"/>
    <property type="match status" value="1"/>
</dbReference>
<comment type="subunit">
    <text evidence="8">Part of the 30S ribosomal subunit. Forms a tight complex with proteins S10 and S14.</text>
</comment>
<dbReference type="GO" id="GO:0003735">
    <property type="term" value="F:structural constituent of ribosome"/>
    <property type="evidence" value="ECO:0007669"/>
    <property type="project" value="InterPro"/>
</dbReference>
<dbReference type="InterPro" id="IPR018280">
    <property type="entry name" value="Ribosomal_uS3_CS"/>
</dbReference>
<dbReference type="InterPro" id="IPR001351">
    <property type="entry name" value="Ribosomal_uS3_C"/>
</dbReference>
<dbReference type="InterPro" id="IPR004087">
    <property type="entry name" value="KH_dom"/>
</dbReference>
<evidence type="ECO:0000313" key="13">
    <source>
        <dbReference type="Proteomes" id="UP000095185"/>
    </source>
</evidence>
<keyword evidence="4 8" id="KW-0689">Ribosomal protein</keyword>
<sequence>MGQKVNPTGFRLGIIKDWTSRWYDDGPVIAEKIKQDQVIRNYVQARLKKEKAGIAKIVIERTTKHIKINIYAARPGAVVGRKGEEINNLSQELTRITGKEVKIDVVEVIKPEIEAQLIGENIAYQLENRVSFRRAMKMAIQQAMRAGAEGVRIRCAGRLGGAEIARAEQYKEGKIPLHTLRANVDYASVTAHTIAGAIGIKVWVYKGEVLVQRLDAIEEDEMKKMQERRGDSRGRGGRGDGRGAKRRRRPAKKA</sequence>